<evidence type="ECO:0000313" key="2">
    <source>
        <dbReference type="Proteomes" id="UP001642484"/>
    </source>
</evidence>
<dbReference type="Proteomes" id="UP001642484">
    <property type="component" value="Unassembled WGS sequence"/>
</dbReference>
<sequence length="334" mass="36931">MAICAEAACLGSWSESEASEDTAATWADLGSPPTCARSSSCNHSLAQGKADSPQDRRTGIVLDWDDTLFPLTHVYCDLHLDLQKPLEEQNIPEAMKALVAKKLQASREEVARLLSLATSLGEVMIVTLSKDSWVAESSRNFFPGLQEMMTSLGVRVICAQGPSQRGESMLSFSSRLKAEAITSACSEGTWRSLISIGDSDFERFGCRAAAEELQNKQECPVFTKTFKSMEKPTAEELTKQLRHITEWLPLLVAIPSDVDLDLVDVEDENIKAVSISNGVNTMRRFEERTSTSSWGDRQRDRCVTGFAERCDEERRVGCGMSFLGDTPLGWRKCK</sequence>
<gene>
    <name evidence="1" type="ORF">CCMP2556_LOCUS45387</name>
</gene>
<protein>
    <submittedName>
        <fullName evidence="1">Uncharacterized protein</fullName>
    </submittedName>
</protein>
<accession>A0ABP0R518</accession>
<dbReference type="EMBL" id="CAXAMN010025461">
    <property type="protein sequence ID" value="CAK9095269.1"/>
    <property type="molecule type" value="Genomic_DNA"/>
</dbReference>
<reference evidence="1 2" key="1">
    <citation type="submission" date="2024-02" db="EMBL/GenBank/DDBJ databases">
        <authorList>
            <person name="Chen Y."/>
            <person name="Shah S."/>
            <person name="Dougan E. K."/>
            <person name="Thang M."/>
            <person name="Chan C."/>
        </authorList>
    </citation>
    <scope>NUCLEOTIDE SEQUENCE [LARGE SCALE GENOMIC DNA]</scope>
</reference>
<dbReference type="PANTHER" id="PTHR38899:SF1">
    <property type="entry name" value="PROTEIN KINASE"/>
    <property type="match status" value="1"/>
</dbReference>
<proteinExistence type="predicted"/>
<evidence type="ECO:0000313" key="1">
    <source>
        <dbReference type="EMBL" id="CAK9095269.1"/>
    </source>
</evidence>
<keyword evidence="2" id="KW-1185">Reference proteome</keyword>
<dbReference type="PANTHER" id="PTHR38899">
    <property type="entry name" value="DOMAIN OOKINETE PROTEIN, PUTATIVE-RELATED"/>
    <property type="match status" value="1"/>
</dbReference>
<name>A0ABP0R518_9DINO</name>
<organism evidence="1 2">
    <name type="scientific">Durusdinium trenchii</name>
    <dbReference type="NCBI Taxonomy" id="1381693"/>
    <lineage>
        <taxon>Eukaryota</taxon>
        <taxon>Sar</taxon>
        <taxon>Alveolata</taxon>
        <taxon>Dinophyceae</taxon>
        <taxon>Suessiales</taxon>
        <taxon>Symbiodiniaceae</taxon>
        <taxon>Durusdinium</taxon>
    </lineage>
</organism>
<comment type="caution">
    <text evidence="1">The sequence shown here is derived from an EMBL/GenBank/DDBJ whole genome shotgun (WGS) entry which is preliminary data.</text>
</comment>